<keyword evidence="2" id="KW-1185">Reference proteome</keyword>
<proteinExistence type="predicted"/>
<dbReference type="Gene3D" id="3.10.28.20">
    <property type="entry name" value="Acetamidase/Formamidase-like domains"/>
    <property type="match status" value="1"/>
</dbReference>
<gene>
    <name evidence="1" type="ORF">F8C67_09780</name>
</gene>
<dbReference type="RefSeq" id="WP_151667656.1">
    <property type="nucleotide sequence ID" value="NZ_WBVO01000007.1"/>
</dbReference>
<dbReference type="OrthoDB" id="1117094at2"/>
<evidence type="ECO:0008006" key="3">
    <source>
        <dbReference type="Google" id="ProtNLM"/>
    </source>
</evidence>
<protein>
    <recommendedName>
        <fullName evidence="3">LPP20 family lipoprotein</fullName>
    </recommendedName>
</protein>
<organism evidence="1 2">
    <name type="scientific">Phaeocystidibacter luteus</name>
    <dbReference type="NCBI Taxonomy" id="911197"/>
    <lineage>
        <taxon>Bacteria</taxon>
        <taxon>Pseudomonadati</taxon>
        <taxon>Bacteroidota</taxon>
        <taxon>Flavobacteriia</taxon>
        <taxon>Flavobacteriales</taxon>
        <taxon>Phaeocystidibacteraceae</taxon>
        <taxon>Phaeocystidibacter</taxon>
    </lineage>
</organism>
<comment type="caution">
    <text evidence="1">The sequence shown here is derived from an EMBL/GenBank/DDBJ whole genome shotgun (WGS) entry which is preliminary data.</text>
</comment>
<accession>A0A6N6RKU9</accession>
<dbReference type="AlphaFoldDB" id="A0A6N6RKU9"/>
<sequence length="452" mass="51169">MKLKLYIASLLIGFGILSGCGSSENVSSGSTRTPEWTQSKPSDPFAYVGIGVARIQSDGSHLQTAKNAALSDLASEISVEISSTSLLHQMETNRQFREEFRAQTEINSYEDIEGFELTGSYEGKDYYWVQYKLDKAEYARIRAARKQSAVSRAVAFYNLAKEAARANEIQPSLSHAFSALSELKPYLNEPIRSEQVEGDFGIVLYSFVDSILGSIRVTPVQETVEIIRYDEPVHRSFYQVQDSRGQWLENIPVYIYYTGGFLRNTQTISESSGMVAFALPVADAETSFERVEADVNYVALAENATRDPLLRMMISRFPSKKALVRIEVRSPKVYISSSEYSGDEEMTSPPITQALRRFLLAQKFQIVNDQEQADMTVEIFAKSTMNGRQNEMYLTRLSGEIRIQDDMGRLQRSYPLDGFRGVQLSAELSSQDAYRRAIRELEDHEFRKLFLN</sequence>
<dbReference type="PROSITE" id="PS51257">
    <property type="entry name" value="PROKAR_LIPOPROTEIN"/>
    <property type="match status" value="1"/>
</dbReference>
<dbReference type="EMBL" id="WBVO01000007">
    <property type="protein sequence ID" value="KAB2809833.1"/>
    <property type="molecule type" value="Genomic_DNA"/>
</dbReference>
<evidence type="ECO:0000313" key="2">
    <source>
        <dbReference type="Proteomes" id="UP000468650"/>
    </source>
</evidence>
<dbReference type="Proteomes" id="UP000468650">
    <property type="component" value="Unassembled WGS sequence"/>
</dbReference>
<evidence type="ECO:0000313" key="1">
    <source>
        <dbReference type="EMBL" id="KAB2809833.1"/>
    </source>
</evidence>
<name>A0A6N6RKU9_9FLAO</name>
<reference evidence="1 2" key="1">
    <citation type="submission" date="2019-09" db="EMBL/GenBank/DDBJ databases">
        <title>Genomes of family Cryomorphaceae.</title>
        <authorList>
            <person name="Bowman J.P."/>
        </authorList>
    </citation>
    <scope>NUCLEOTIDE SEQUENCE [LARGE SCALE GENOMIC DNA]</scope>
    <source>
        <strain evidence="1 2">LMG 25704</strain>
    </source>
</reference>